<protein>
    <submittedName>
        <fullName evidence="1">Uncharacterized protein</fullName>
    </submittedName>
</protein>
<name>K1XXN4_9BACT</name>
<comment type="caution">
    <text evidence="1">The sequence shown here is derived from an EMBL/GenBank/DDBJ whole genome shotgun (WGS) entry which is preliminary data.</text>
</comment>
<proteinExistence type="predicted"/>
<sequence length="186" mass="21870">MTKMDQQVETEKKSILDIPKGWGDTPEEFKKQVVCLIKQCHLWAGTPKYDILHSDGSITPFYPVLCAISPEWEVITREEIYDVLYEKFKERVRGAYVSVTRGYVDHVWNNEYLAWGLERKIFSHEELEKIPFNQGETIETYICEYQDPNLLESVMNDAMEKLLNPSFPVPTIREKIIEIIDEHCCY</sequence>
<dbReference type="AlphaFoldDB" id="K1XXN4"/>
<dbReference type="EMBL" id="AMFJ01034320">
    <property type="protein sequence ID" value="EKD29676.1"/>
    <property type="molecule type" value="Genomic_DNA"/>
</dbReference>
<gene>
    <name evidence="1" type="ORF">ACD_78C00320G0015</name>
</gene>
<organism evidence="1">
    <name type="scientific">uncultured bacterium</name>
    <name type="common">gcode 4</name>
    <dbReference type="NCBI Taxonomy" id="1234023"/>
    <lineage>
        <taxon>Bacteria</taxon>
        <taxon>environmental samples</taxon>
    </lineage>
</organism>
<reference evidence="1" key="1">
    <citation type="journal article" date="2012" name="Science">
        <title>Fermentation, hydrogen, and sulfur metabolism in multiple uncultivated bacterial phyla.</title>
        <authorList>
            <person name="Wrighton K.C."/>
            <person name="Thomas B.C."/>
            <person name="Sharon I."/>
            <person name="Miller C.S."/>
            <person name="Castelle C.J."/>
            <person name="VerBerkmoes N.C."/>
            <person name="Wilkins M.J."/>
            <person name="Hettich R.L."/>
            <person name="Lipton M.S."/>
            <person name="Williams K.H."/>
            <person name="Long P.E."/>
            <person name="Banfield J.F."/>
        </authorList>
    </citation>
    <scope>NUCLEOTIDE SEQUENCE [LARGE SCALE GENOMIC DNA]</scope>
</reference>
<accession>K1XXN4</accession>
<evidence type="ECO:0000313" key="1">
    <source>
        <dbReference type="EMBL" id="EKD29676.1"/>
    </source>
</evidence>